<dbReference type="PANTHER" id="PTHR22953">
    <property type="entry name" value="ACID PHOSPHATASE RELATED"/>
    <property type="match status" value="1"/>
</dbReference>
<evidence type="ECO:0000313" key="4">
    <source>
        <dbReference type="EMBL" id="VFJ92492.1"/>
    </source>
</evidence>
<dbReference type="Pfam" id="PF00149">
    <property type="entry name" value="Metallophos"/>
    <property type="match status" value="1"/>
</dbReference>
<dbReference type="EMBL" id="CAADFI010000043">
    <property type="protein sequence ID" value="VFJ93381.1"/>
    <property type="molecule type" value="Genomic_DNA"/>
</dbReference>
<dbReference type="SUPFAM" id="SSF56300">
    <property type="entry name" value="Metallo-dependent phosphatases"/>
    <property type="match status" value="1"/>
</dbReference>
<dbReference type="AlphaFoldDB" id="A0A450UIX2"/>
<evidence type="ECO:0000256" key="1">
    <source>
        <dbReference type="ARBA" id="ARBA00022729"/>
    </source>
</evidence>
<sequence>MRKHILYPAILASGLLLGARAPVTDASGPVLTPTFIRIDGDIRNLITWEQLHAVTEKDGNDLTLDLGGTGLEGKVAKICSGPYPFEFGEADYDYARYRYCRDDYIEVDEYLQDKYNANGWPNGQCKEPSHCPSMTIGYRLVTNKGDFYDGRVSFTGKQGSIKPITTITEGPLLNMVRSDDTSGALITFETNAVCSGHIAVDGLGKFSDPAATLRHEIEITGLEPNRRYEYQVSCDDTRSGRYSFMSAPEKGSDKGIRFAFASDSREGPAGEESFMGVNFKVLSRIAANAHRRRADLFIFGGDLINGYTLSPDDFRMQLKAWKKAMEGFWRSRPVYPAMGNHETLVDVYDDGSEHGILMDKRPYPTDSAEAIFADEFRNPRNGPDATGGRPAYKENVYSFQYGPIFFIAFNNNYWWTTNEKVSEYGGAPEGYILPEQLDWIEAELARAEGDDTIRYIFLYAQEPVFPAGGHVKDVMWWNGDNNVKSYEYDGANVVPAGPGIIETRNRLWRAVADSAKVAAVMNGDEHAYHRTRIDSNTPVGVMSDDTNGDGVINWDGEQNESAREPASPNPDFRCPTWHLSAGSAGVPWYARENTPWDVEIFSSRISYPLFETNGDGSISVTVHSLDGQEIDHVPDLMAIKKECRN</sequence>
<dbReference type="InterPro" id="IPR029052">
    <property type="entry name" value="Metallo-depent_PP-like"/>
</dbReference>
<proteinExistence type="predicted"/>
<feature type="chain" id="PRO_5033432521" evidence="2">
    <location>
        <begin position="22"/>
        <end position="645"/>
    </location>
</feature>
<keyword evidence="1 2" id="KW-0732">Signal</keyword>
<gene>
    <name evidence="4" type="ORF">BECKH772A_GA0070896_100448</name>
    <name evidence="5" type="ORF">BECKH772B_GA0070898_100438</name>
    <name evidence="6" type="ORF">BECKH772C_GA0070978_100418</name>
</gene>
<dbReference type="EMBL" id="CAADFJ010000041">
    <property type="protein sequence ID" value="VFK00186.1"/>
    <property type="molecule type" value="Genomic_DNA"/>
</dbReference>
<accession>A0A450UIX2</accession>
<evidence type="ECO:0000259" key="3">
    <source>
        <dbReference type="Pfam" id="PF00149"/>
    </source>
</evidence>
<dbReference type="EMBL" id="CAADFG010000044">
    <property type="protein sequence ID" value="VFJ92492.1"/>
    <property type="molecule type" value="Genomic_DNA"/>
</dbReference>
<evidence type="ECO:0000313" key="6">
    <source>
        <dbReference type="EMBL" id="VFK00186.1"/>
    </source>
</evidence>
<dbReference type="InterPro" id="IPR004843">
    <property type="entry name" value="Calcineurin-like_PHP"/>
</dbReference>
<dbReference type="InterPro" id="IPR008963">
    <property type="entry name" value="Purple_acid_Pase-like_N"/>
</dbReference>
<protein>
    <submittedName>
        <fullName evidence="4">Calcineurin-like phosphoesterase</fullName>
    </submittedName>
</protein>
<dbReference type="GO" id="GO:0003993">
    <property type="term" value="F:acid phosphatase activity"/>
    <property type="evidence" value="ECO:0007669"/>
    <property type="project" value="InterPro"/>
</dbReference>
<evidence type="ECO:0000313" key="5">
    <source>
        <dbReference type="EMBL" id="VFJ93381.1"/>
    </source>
</evidence>
<evidence type="ECO:0000256" key="2">
    <source>
        <dbReference type="SAM" id="SignalP"/>
    </source>
</evidence>
<name>A0A450UIX2_9GAMM</name>
<dbReference type="PANTHER" id="PTHR22953:SF153">
    <property type="entry name" value="PURPLE ACID PHOSPHATASE"/>
    <property type="match status" value="1"/>
</dbReference>
<organism evidence="4">
    <name type="scientific">Candidatus Kentrum eta</name>
    <dbReference type="NCBI Taxonomy" id="2126337"/>
    <lineage>
        <taxon>Bacteria</taxon>
        <taxon>Pseudomonadati</taxon>
        <taxon>Pseudomonadota</taxon>
        <taxon>Gammaproteobacteria</taxon>
        <taxon>Candidatus Kentrum</taxon>
    </lineage>
</organism>
<feature type="domain" description="Calcineurin-like phosphoesterase" evidence="3">
    <location>
        <begin position="278"/>
        <end position="376"/>
    </location>
</feature>
<reference evidence="4" key="1">
    <citation type="submission" date="2019-02" db="EMBL/GenBank/DDBJ databases">
        <authorList>
            <person name="Gruber-Vodicka R. H."/>
            <person name="Seah K. B. B."/>
        </authorList>
    </citation>
    <scope>NUCLEOTIDE SEQUENCE</scope>
    <source>
        <strain evidence="6">BECK_SA2B12</strain>
        <strain evidence="4">BECK_SA2B15</strain>
        <strain evidence="5">BECK_SA2B20</strain>
    </source>
</reference>
<dbReference type="InterPro" id="IPR039331">
    <property type="entry name" value="PAPs-like"/>
</dbReference>
<dbReference type="GO" id="GO:0046872">
    <property type="term" value="F:metal ion binding"/>
    <property type="evidence" value="ECO:0007669"/>
    <property type="project" value="InterPro"/>
</dbReference>
<dbReference type="SUPFAM" id="SSF49363">
    <property type="entry name" value="Purple acid phosphatase, N-terminal domain"/>
    <property type="match status" value="1"/>
</dbReference>
<feature type="signal peptide" evidence="2">
    <location>
        <begin position="1"/>
        <end position="21"/>
    </location>
</feature>
<dbReference type="Gene3D" id="3.60.21.10">
    <property type="match status" value="1"/>
</dbReference>